<dbReference type="GO" id="GO:0009100">
    <property type="term" value="P:glycoprotein metabolic process"/>
    <property type="evidence" value="ECO:0007669"/>
    <property type="project" value="UniProtKB-ARBA"/>
</dbReference>
<dbReference type="GO" id="GO:0016740">
    <property type="term" value="F:transferase activity"/>
    <property type="evidence" value="ECO:0007669"/>
    <property type="project" value="UniProtKB-KW"/>
</dbReference>
<dbReference type="InterPro" id="IPR052942">
    <property type="entry name" value="LPS_cholinephosphotransferase"/>
</dbReference>
<dbReference type="AlphaFoldDB" id="A0A4R7KBB1"/>
<keyword evidence="3" id="KW-1185">Reference proteome</keyword>
<evidence type="ECO:0000313" key="3">
    <source>
        <dbReference type="Proteomes" id="UP000295325"/>
    </source>
</evidence>
<name>A0A4R7KBB1_9CLOT</name>
<dbReference type="Proteomes" id="UP000295325">
    <property type="component" value="Unassembled WGS sequence"/>
</dbReference>
<feature type="domain" description="LicD/FKTN/FKRP nucleotidyltransferase" evidence="1">
    <location>
        <begin position="40"/>
        <end position="272"/>
    </location>
</feature>
<evidence type="ECO:0000313" key="2">
    <source>
        <dbReference type="EMBL" id="TDT50826.1"/>
    </source>
</evidence>
<keyword evidence="2" id="KW-0808">Transferase</keyword>
<dbReference type="PANTHER" id="PTHR43404:SF2">
    <property type="entry name" value="LIPOPOLYSACCHARIDE CHOLINEPHOSPHOTRANSFERASE LICD"/>
    <property type="match status" value="1"/>
</dbReference>
<dbReference type="PANTHER" id="PTHR43404">
    <property type="entry name" value="LIPOPOLYSACCHARIDE CHOLINEPHOSPHOTRANSFERASE LICD"/>
    <property type="match status" value="1"/>
</dbReference>
<organism evidence="2 3">
    <name type="scientific">Fonticella tunisiensis</name>
    <dbReference type="NCBI Taxonomy" id="1096341"/>
    <lineage>
        <taxon>Bacteria</taxon>
        <taxon>Bacillati</taxon>
        <taxon>Bacillota</taxon>
        <taxon>Clostridia</taxon>
        <taxon>Eubacteriales</taxon>
        <taxon>Clostridiaceae</taxon>
        <taxon>Fonticella</taxon>
    </lineage>
</organism>
<dbReference type="Pfam" id="PF04991">
    <property type="entry name" value="LicD"/>
    <property type="match status" value="1"/>
</dbReference>
<comment type="caution">
    <text evidence="2">The sequence shown here is derived from an EMBL/GenBank/DDBJ whole genome shotgun (WGS) entry which is preliminary data.</text>
</comment>
<dbReference type="EMBL" id="SOAZ01000024">
    <property type="protein sequence ID" value="TDT50826.1"/>
    <property type="molecule type" value="Genomic_DNA"/>
</dbReference>
<evidence type="ECO:0000259" key="1">
    <source>
        <dbReference type="Pfam" id="PF04991"/>
    </source>
</evidence>
<dbReference type="OrthoDB" id="9786100at2"/>
<accession>A0A4R7KBB1</accession>
<dbReference type="InterPro" id="IPR007074">
    <property type="entry name" value="LicD/FKTN/FKRP_NTP_transf"/>
</dbReference>
<sequence>MKKNLSEIFPDRRREYESEPTLRQAQLIILRILKIVDYICRKHNISYWLESGTLLGAVRHGGFIPWDDDIDIGMTREDYNRFLSIAKDELPDDLFVENLDTTEYAGNTWTQIKDRKSKIVIWGQENQHPGLYIDIFPYDSYSSNPFRRVFIEKLYKLLYINVYAINAPLKKPYFKGKNAVINAIKLLLKMVFFVFAIFNKDVIYKLNLKTRDKRIKRMDKNPKINYGYGTDVLNWDKVFKAEKIFPLKTMKFEDGEFLVPNDVDYVLRVFFGDDYMQLPPESKRVYHNKMIKTILPEEEVRKINKGFYYNKGEIDL</sequence>
<protein>
    <submittedName>
        <fullName evidence="2">Lipopolysaccharide cholinephosphotransferase</fullName>
    </submittedName>
</protein>
<dbReference type="RefSeq" id="WP_133628976.1">
    <property type="nucleotide sequence ID" value="NZ_SOAZ01000024.1"/>
</dbReference>
<gene>
    <name evidence="2" type="ORF">EDD71_12439</name>
</gene>
<reference evidence="2 3" key="1">
    <citation type="submission" date="2019-03" db="EMBL/GenBank/DDBJ databases">
        <title>Genomic Encyclopedia of Type Strains, Phase IV (KMG-IV): sequencing the most valuable type-strain genomes for metagenomic binning, comparative biology and taxonomic classification.</title>
        <authorList>
            <person name="Goeker M."/>
        </authorList>
    </citation>
    <scope>NUCLEOTIDE SEQUENCE [LARGE SCALE GENOMIC DNA]</scope>
    <source>
        <strain evidence="2 3">DSM 24455</strain>
    </source>
</reference>
<proteinExistence type="predicted"/>